<sequence>MLSFRPDFYCTLVAGRQAFFLLKFSELVVFIRREKNRCDAPAGW</sequence>
<dbReference type="EMBL" id="LT615367">
    <property type="protein sequence ID" value="SLM64975.1"/>
    <property type="molecule type" value="Genomic_DNA"/>
</dbReference>
<dbReference type="AlphaFoldDB" id="A0A375AFY3"/>
<evidence type="ECO:0000313" key="2">
    <source>
        <dbReference type="Proteomes" id="UP000294820"/>
    </source>
</evidence>
<gene>
    <name evidence="1" type="ORF">DAQ1742_04212</name>
</gene>
<protein>
    <submittedName>
        <fullName evidence="1">Uncharacterized protein</fullName>
    </submittedName>
</protein>
<name>A0A375AFY3_9GAMM</name>
<keyword evidence="2" id="KW-1185">Reference proteome</keyword>
<proteinExistence type="predicted"/>
<organism evidence="1 2">
    <name type="scientific">Dickeya aquatica</name>
    <dbReference type="NCBI Taxonomy" id="1401087"/>
    <lineage>
        <taxon>Bacteria</taxon>
        <taxon>Pseudomonadati</taxon>
        <taxon>Pseudomonadota</taxon>
        <taxon>Gammaproteobacteria</taxon>
        <taxon>Enterobacterales</taxon>
        <taxon>Pectobacteriaceae</taxon>
        <taxon>Dickeya</taxon>
    </lineage>
</organism>
<accession>A0A375AFY3</accession>
<dbReference type="Proteomes" id="UP000294820">
    <property type="component" value="Chromosome 1"/>
</dbReference>
<reference evidence="1 2" key="1">
    <citation type="submission" date="2016-09" db="EMBL/GenBank/DDBJ databases">
        <authorList>
            <person name="Reverchon S."/>
            <person name="Nasser W."/>
            <person name="Leonard S."/>
            <person name="Brochier C."/>
            <person name="Duprey A."/>
        </authorList>
    </citation>
    <scope>NUCLEOTIDE SEQUENCE [LARGE SCALE GENOMIC DNA]</scope>
    <source>
        <strain evidence="1 2">174/2</strain>
    </source>
</reference>
<dbReference type="KEGG" id="daq:DAQ1742_04212"/>
<evidence type="ECO:0000313" key="1">
    <source>
        <dbReference type="EMBL" id="SLM64975.1"/>
    </source>
</evidence>